<name>A0ABM3KKN1_CUCME</name>
<evidence type="ECO:0000313" key="3">
    <source>
        <dbReference type="RefSeq" id="XP_050938351.1"/>
    </source>
</evidence>
<gene>
    <name evidence="3" type="primary">LOC103487949</name>
</gene>
<reference evidence="3" key="1">
    <citation type="submission" date="2025-08" db="UniProtKB">
        <authorList>
            <consortium name="RefSeq"/>
        </authorList>
    </citation>
    <scope>IDENTIFICATION</scope>
    <source>
        <tissue evidence="3">Stem</tissue>
    </source>
</reference>
<accession>A0ABM3KKN1</accession>
<dbReference type="GeneID" id="103487949"/>
<evidence type="ECO:0000256" key="1">
    <source>
        <dbReference type="PROSITE-ProRule" id="PRU00489"/>
    </source>
</evidence>
<dbReference type="Proteomes" id="UP001652600">
    <property type="component" value="Chromosome 3"/>
</dbReference>
<proteinExistence type="inferred from homology"/>
<dbReference type="PANTHER" id="PTHR12829">
    <property type="entry name" value="N6-ADENOSINE-METHYLTRANSFERASE"/>
    <property type="match status" value="1"/>
</dbReference>
<organism evidence="2 3">
    <name type="scientific">Cucumis melo</name>
    <name type="common">Muskmelon</name>
    <dbReference type="NCBI Taxonomy" id="3656"/>
    <lineage>
        <taxon>Eukaryota</taxon>
        <taxon>Viridiplantae</taxon>
        <taxon>Streptophyta</taxon>
        <taxon>Embryophyta</taxon>
        <taxon>Tracheophyta</taxon>
        <taxon>Spermatophyta</taxon>
        <taxon>Magnoliopsida</taxon>
        <taxon>eudicotyledons</taxon>
        <taxon>Gunneridae</taxon>
        <taxon>Pentapetalae</taxon>
        <taxon>rosids</taxon>
        <taxon>fabids</taxon>
        <taxon>Cucurbitales</taxon>
        <taxon>Cucurbitaceae</taxon>
        <taxon>Benincaseae</taxon>
        <taxon>Cucumis</taxon>
    </lineage>
</organism>
<dbReference type="PROSITE" id="PS51143">
    <property type="entry name" value="MT_A70"/>
    <property type="match status" value="1"/>
</dbReference>
<evidence type="ECO:0000313" key="2">
    <source>
        <dbReference type="Proteomes" id="UP001652600"/>
    </source>
</evidence>
<comment type="similarity">
    <text evidence="1">Belongs to the MT-A70-like family.</text>
</comment>
<dbReference type="RefSeq" id="XP_050938351.1">
    <property type="nucleotide sequence ID" value="XM_051082394.1"/>
</dbReference>
<protein>
    <submittedName>
        <fullName evidence="3">Methyltransferase-like protein 2 isoform X1</fullName>
    </submittedName>
</protein>
<dbReference type="PANTHER" id="PTHR12829:SF4">
    <property type="entry name" value="N(6)-ADENINE-SPECIFIC METHYLTRANSFERASE METTL4"/>
    <property type="match status" value="1"/>
</dbReference>
<dbReference type="Pfam" id="PF05063">
    <property type="entry name" value="MT-A70"/>
    <property type="match status" value="1"/>
</dbReference>
<keyword evidence="2" id="KW-1185">Reference proteome</keyword>
<dbReference type="InterPro" id="IPR007757">
    <property type="entry name" value="MT-A70-like"/>
</dbReference>
<sequence>MTCHPWVGYFLEEFQVIPERSLSRSVHTRIRLDRARSPLLFDRLLHPVRFLDGGYAHTAGRLSRGILKMEEDRCLARDELSVFLESGIYRFVDSRFIFVDPVRVLNRLYSRFRVSPAGYYSRFFECERKGLENKDCLLYGKKRKRKEKKLRCLNEKECAADRRHQVAKPLLLKAYESLLQATDLLSVTRSLNRESGCSEGRKLFDLPSDHQSLIEHGRVWQAPLYEITLKLPEHDQSSEVGGSSFKDRVVPLFNNLVVNETSDEVEAEFLDHQYILPRESCFYMSDLRLVHNLIPAEASSGFSLILIDPPWENGSAQQKSKYPTLPNRHFLALPIKKLSHGKGALVALWVTNREKFHRFIDLELFPAWGVIHISTYYWLKVKADGSLISDLDLFHHRPYECLLLGYCYGEDVKDVKLLEQTLPKDRVIISIPGDYSRKPPIAGITRNELLQEYVPGPKPGRCIELFAREMNPGWLSWGNEPLHFQESQYFIRT</sequence>